<keyword evidence="6 11" id="KW-0031">Aminopeptidase</keyword>
<sequence length="328" mass="36612">MDKVSGQNRPGVHLFPPIDPFDQQMLDVGDGHRVYVEQCGNPQGRPVVVFHGGPGGGCSPMMRRYFDPAIYRVILFDQRGCGRSRPHASVENNTTWHLVADIELIRRTLDIEKWIVFGGSWGATLALIYAQAHPTAVTHLILRGVFLATQRELDWFYGGGAGQFWPELWAQFEGLIPPDERDDMIAAYYRRLFSGDTMIETRYARAWAAWENALASIDSEGAGGSGPAEYARAFARLENHYFANSCFLDESTQILNNMRKIDHIPGVIVQGRFDMICPPASAYALSRLWPASRLKMVAKAGHALSERGISEELIRTMNTIGVSKIAKI</sequence>
<evidence type="ECO:0000256" key="6">
    <source>
        <dbReference type="ARBA" id="ARBA00022438"/>
    </source>
</evidence>
<evidence type="ECO:0000256" key="1">
    <source>
        <dbReference type="ARBA" id="ARBA00001585"/>
    </source>
</evidence>
<organism evidence="15 16">
    <name type="scientific">Pseudooctadecabacter jejudonensis</name>
    <dbReference type="NCBI Taxonomy" id="1391910"/>
    <lineage>
        <taxon>Bacteria</taxon>
        <taxon>Pseudomonadati</taxon>
        <taxon>Pseudomonadota</taxon>
        <taxon>Alphaproteobacteria</taxon>
        <taxon>Rhodobacterales</taxon>
        <taxon>Paracoccaceae</taxon>
        <taxon>Pseudooctadecabacter</taxon>
    </lineage>
</organism>
<dbReference type="InterPro" id="IPR000073">
    <property type="entry name" value="AB_hydrolase_1"/>
</dbReference>
<dbReference type="EMBL" id="FWFT01000002">
    <property type="protein sequence ID" value="SLN33926.1"/>
    <property type="molecule type" value="Genomic_DNA"/>
</dbReference>
<dbReference type="EC" id="3.4.11.5" evidence="4 11"/>
<dbReference type="Pfam" id="PF00561">
    <property type="entry name" value="Abhydrolase_1"/>
    <property type="match status" value="1"/>
</dbReference>
<evidence type="ECO:0000313" key="15">
    <source>
        <dbReference type="EMBL" id="SLN33926.1"/>
    </source>
</evidence>
<dbReference type="PANTHER" id="PTHR43722:SF1">
    <property type="entry name" value="PROLINE IMINOPEPTIDASE"/>
    <property type="match status" value="1"/>
</dbReference>
<keyword evidence="16" id="KW-1185">Reference proteome</keyword>
<dbReference type="RefSeq" id="WP_085864070.1">
    <property type="nucleotide sequence ID" value="NZ_FWFT01000002.1"/>
</dbReference>
<dbReference type="InterPro" id="IPR029058">
    <property type="entry name" value="AB_hydrolase_fold"/>
</dbReference>
<accession>A0A1Y5SBJ5</accession>
<dbReference type="InterPro" id="IPR002410">
    <property type="entry name" value="Peptidase_S33"/>
</dbReference>
<gene>
    <name evidence="15" type="primary">pip</name>
    <name evidence="15" type="ORF">PSJ8397_01650</name>
</gene>
<dbReference type="AlphaFoldDB" id="A0A1Y5SBJ5"/>
<protein>
    <recommendedName>
        <fullName evidence="5 11">Proline iminopeptidase</fullName>
        <shortName evidence="11">PIP</shortName>
        <ecNumber evidence="4 11">3.4.11.5</ecNumber>
    </recommendedName>
    <alternativeName>
        <fullName evidence="10 11">Prolyl aminopeptidase</fullName>
    </alternativeName>
</protein>
<keyword evidence="9 11" id="KW-0378">Hydrolase</keyword>
<evidence type="ECO:0000259" key="14">
    <source>
        <dbReference type="Pfam" id="PF00561"/>
    </source>
</evidence>
<name>A0A1Y5SBJ5_9RHOB</name>
<comment type="catalytic activity">
    <reaction evidence="1 11 13">
        <text>Release of N-terminal proline from a peptide.</text>
        <dbReference type="EC" id="3.4.11.5"/>
    </reaction>
</comment>
<keyword evidence="7 11" id="KW-0963">Cytoplasm</keyword>
<dbReference type="PIRSF" id="PIRSF006431">
    <property type="entry name" value="Pept_S33"/>
    <property type="match status" value="1"/>
</dbReference>
<dbReference type="GO" id="GO:0004177">
    <property type="term" value="F:aminopeptidase activity"/>
    <property type="evidence" value="ECO:0007669"/>
    <property type="project" value="UniProtKB-UniRule"/>
</dbReference>
<proteinExistence type="inferred from homology"/>
<dbReference type="GO" id="GO:0006508">
    <property type="term" value="P:proteolysis"/>
    <property type="evidence" value="ECO:0007669"/>
    <property type="project" value="UniProtKB-KW"/>
</dbReference>
<keyword evidence="8 11" id="KW-0645">Protease</keyword>
<evidence type="ECO:0000256" key="10">
    <source>
        <dbReference type="ARBA" id="ARBA00029605"/>
    </source>
</evidence>
<reference evidence="15 16" key="1">
    <citation type="submission" date="2017-03" db="EMBL/GenBank/DDBJ databases">
        <authorList>
            <person name="Afonso C.L."/>
            <person name="Miller P.J."/>
            <person name="Scott M.A."/>
            <person name="Spackman E."/>
            <person name="Goraichik I."/>
            <person name="Dimitrov K.M."/>
            <person name="Suarez D.L."/>
            <person name="Swayne D.E."/>
        </authorList>
    </citation>
    <scope>NUCLEOTIDE SEQUENCE [LARGE SCALE GENOMIC DNA]</scope>
    <source>
        <strain evidence="15 16">CECT 8397</strain>
    </source>
</reference>
<dbReference type="OrthoDB" id="9796770at2"/>
<evidence type="ECO:0000256" key="8">
    <source>
        <dbReference type="ARBA" id="ARBA00022670"/>
    </source>
</evidence>
<dbReference type="GO" id="GO:0005737">
    <property type="term" value="C:cytoplasm"/>
    <property type="evidence" value="ECO:0007669"/>
    <property type="project" value="UniProtKB-SubCell"/>
</dbReference>
<comment type="subcellular location">
    <subcellularLocation>
        <location evidence="2 11">Cytoplasm</location>
    </subcellularLocation>
</comment>
<dbReference type="Gene3D" id="3.40.50.1820">
    <property type="entry name" value="alpha/beta hydrolase"/>
    <property type="match status" value="1"/>
</dbReference>
<feature type="active site" evidence="12">
    <location>
        <position position="274"/>
    </location>
</feature>
<evidence type="ECO:0000256" key="3">
    <source>
        <dbReference type="ARBA" id="ARBA00010088"/>
    </source>
</evidence>
<feature type="domain" description="AB hydrolase-1" evidence="14">
    <location>
        <begin position="46"/>
        <end position="304"/>
    </location>
</feature>
<evidence type="ECO:0000256" key="11">
    <source>
        <dbReference type="PIRNR" id="PIRNR006431"/>
    </source>
</evidence>
<evidence type="ECO:0000256" key="2">
    <source>
        <dbReference type="ARBA" id="ARBA00004496"/>
    </source>
</evidence>
<comment type="similarity">
    <text evidence="3 11 13">Belongs to the peptidase S33 family.</text>
</comment>
<evidence type="ECO:0000256" key="5">
    <source>
        <dbReference type="ARBA" id="ARBA00021843"/>
    </source>
</evidence>
<dbReference type="PANTHER" id="PTHR43722">
    <property type="entry name" value="PROLINE IMINOPEPTIDASE"/>
    <property type="match status" value="1"/>
</dbReference>
<evidence type="ECO:0000256" key="12">
    <source>
        <dbReference type="PIRSR" id="PIRSR006431-1"/>
    </source>
</evidence>
<feature type="active site" description="Nucleophile" evidence="12">
    <location>
        <position position="120"/>
    </location>
</feature>
<dbReference type="SUPFAM" id="SSF53474">
    <property type="entry name" value="alpha/beta-Hydrolases"/>
    <property type="match status" value="1"/>
</dbReference>
<dbReference type="InterPro" id="IPR005944">
    <property type="entry name" value="Pro_iminopeptidase"/>
</dbReference>
<evidence type="ECO:0000256" key="9">
    <source>
        <dbReference type="ARBA" id="ARBA00022801"/>
    </source>
</evidence>
<dbReference type="PRINTS" id="PR00793">
    <property type="entry name" value="PROAMNOPTASE"/>
</dbReference>
<evidence type="ECO:0000313" key="16">
    <source>
        <dbReference type="Proteomes" id="UP000193623"/>
    </source>
</evidence>
<dbReference type="NCBIfam" id="TIGR01249">
    <property type="entry name" value="pro_imino_pep_1"/>
    <property type="match status" value="1"/>
</dbReference>
<feature type="active site" description="Proton donor" evidence="12">
    <location>
        <position position="302"/>
    </location>
</feature>
<evidence type="ECO:0000256" key="4">
    <source>
        <dbReference type="ARBA" id="ARBA00012568"/>
    </source>
</evidence>
<evidence type="ECO:0000256" key="7">
    <source>
        <dbReference type="ARBA" id="ARBA00022490"/>
    </source>
</evidence>
<evidence type="ECO:0000256" key="13">
    <source>
        <dbReference type="RuleBase" id="RU003421"/>
    </source>
</evidence>
<dbReference type="Proteomes" id="UP000193623">
    <property type="component" value="Unassembled WGS sequence"/>
</dbReference>